<proteinExistence type="predicted"/>
<sequence length="215" mass="24448">MSENNAIHENKEDSNQAFTPTKIEKVSIYQVDTFFLTKVVVDKKNGRLAHTSLHDGYEDVLPVTFFTIDSKPEYIFLIVLNNFMPIYQAGEIRASKILAYKKVKMESDVFALQNPLTLKIVTFKEIAGDDLIAYTECDRDWTLQWESLQIISIMDVMDGILLDIAQVIVDSDSKKSENSALDPDLYADAFLAGLSTLDSDQAKRFYIENNIIIYP</sequence>
<name>A0ABN8WAX2_9PROT</name>
<evidence type="ECO:0000313" key="2">
    <source>
        <dbReference type="Proteomes" id="UP001154272"/>
    </source>
</evidence>
<accession>A0ABN8WAX2</accession>
<protein>
    <submittedName>
        <fullName evidence="1">Uncharacterized protein</fullName>
    </submittedName>
</protein>
<dbReference type="Proteomes" id="UP001154272">
    <property type="component" value="Unassembled WGS sequence"/>
</dbReference>
<gene>
    <name evidence="1" type="ORF">R83534S58_LOCUS1368</name>
</gene>
<keyword evidence="2" id="KW-1185">Reference proteome</keyword>
<reference evidence="1" key="1">
    <citation type="submission" date="2022-10" db="EMBL/GenBank/DDBJ databases">
        <authorList>
            <person name="Botero Cardona J."/>
        </authorList>
    </citation>
    <scope>NUCLEOTIDE SEQUENCE</scope>
    <source>
        <strain evidence="1">R-83534</strain>
    </source>
</reference>
<evidence type="ECO:0000313" key="1">
    <source>
        <dbReference type="EMBL" id="CAI3945069.1"/>
    </source>
</evidence>
<organism evidence="1 2">
    <name type="scientific">Commensalibacter papalotli</name>
    <name type="common">ex Botero et al. 2024</name>
    <dbReference type="NCBI Taxonomy" id="2972766"/>
    <lineage>
        <taxon>Bacteria</taxon>
        <taxon>Pseudomonadati</taxon>
        <taxon>Pseudomonadota</taxon>
        <taxon>Alphaproteobacteria</taxon>
        <taxon>Acetobacterales</taxon>
        <taxon>Acetobacteraceae</taxon>
    </lineage>
</organism>
<dbReference type="EMBL" id="CAMXCH010000002">
    <property type="protein sequence ID" value="CAI3945069.1"/>
    <property type="molecule type" value="Genomic_DNA"/>
</dbReference>
<comment type="caution">
    <text evidence="1">The sequence shown here is derived from an EMBL/GenBank/DDBJ whole genome shotgun (WGS) entry which is preliminary data.</text>
</comment>
<dbReference type="RefSeq" id="WP_282023876.1">
    <property type="nucleotide sequence ID" value="NZ_CAMXCH010000002.1"/>
</dbReference>